<dbReference type="GO" id="GO:0003968">
    <property type="term" value="F:RNA-directed RNA polymerase activity"/>
    <property type="evidence" value="ECO:0007669"/>
    <property type="project" value="UniProtKB-KW"/>
</dbReference>
<evidence type="ECO:0000313" key="3">
    <source>
        <dbReference type="EMBL" id="CAH0367794.1"/>
    </source>
</evidence>
<dbReference type="InterPro" id="IPR036867">
    <property type="entry name" value="R3H_dom_sf"/>
</dbReference>
<keyword evidence="4" id="KW-1185">Reference proteome</keyword>
<dbReference type="InterPro" id="IPR007855">
    <property type="entry name" value="RDRP"/>
</dbReference>
<dbReference type="SMART" id="SM00726">
    <property type="entry name" value="UIM"/>
    <property type="match status" value="6"/>
</dbReference>
<feature type="region of interest" description="Disordered" evidence="1">
    <location>
        <begin position="1106"/>
        <end position="1125"/>
    </location>
</feature>
<feature type="compositionally biased region" description="Pro residues" evidence="1">
    <location>
        <begin position="65"/>
        <end position="74"/>
    </location>
</feature>
<dbReference type="PANTHER" id="PTHR23079:SF55">
    <property type="entry name" value="RNA-DIRECTED RNA POLYMERASE"/>
    <property type="match status" value="1"/>
</dbReference>
<dbReference type="OrthoDB" id="97541at2759"/>
<evidence type="ECO:0000256" key="1">
    <source>
        <dbReference type="SAM" id="MobiDB-lite"/>
    </source>
</evidence>
<dbReference type="Proteomes" id="UP000789595">
    <property type="component" value="Unassembled WGS sequence"/>
</dbReference>
<comment type="caution">
    <text evidence="3">The sequence shown here is derived from an EMBL/GenBank/DDBJ whole genome shotgun (WGS) entry which is preliminary data.</text>
</comment>
<dbReference type="CDD" id="cd02325">
    <property type="entry name" value="R3H"/>
    <property type="match status" value="1"/>
</dbReference>
<dbReference type="InterPro" id="IPR001374">
    <property type="entry name" value="R3H_dom"/>
</dbReference>
<name>A0A8J2WUI3_9STRA</name>
<dbReference type="PROSITE" id="PS51061">
    <property type="entry name" value="R3H"/>
    <property type="match status" value="1"/>
</dbReference>
<dbReference type="GO" id="GO:0031380">
    <property type="term" value="C:nuclear RNA-directed RNA polymerase complex"/>
    <property type="evidence" value="ECO:0007669"/>
    <property type="project" value="TreeGrafter"/>
</dbReference>
<feature type="compositionally biased region" description="Basic and acidic residues" evidence="1">
    <location>
        <begin position="89"/>
        <end position="102"/>
    </location>
</feature>
<feature type="domain" description="R3H" evidence="2">
    <location>
        <begin position="1164"/>
        <end position="1227"/>
    </location>
</feature>
<dbReference type="GO" id="GO:0030422">
    <property type="term" value="P:siRNA processing"/>
    <property type="evidence" value="ECO:0007669"/>
    <property type="project" value="TreeGrafter"/>
</dbReference>
<dbReference type="EMBL" id="CAKKNE010000002">
    <property type="protein sequence ID" value="CAH0367794.1"/>
    <property type="molecule type" value="Genomic_DNA"/>
</dbReference>
<dbReference type="PANTHER" id="PTHR23079">
    <property type="entry name" value="RNA-DEPENDENT RNA POLYMERASE"/>
    <property type="match status" value="1"/>
</dbReference>
<dbReference type="SUPFAM" id="SSF82708">
    <property type="entry name" value="R3H domain"/>
    <property type="match status" value="1"/>
</dbReference>
<dbReference type="Pfam" id="PF05183">
    <property type="entry name" value="RdRP"/>
    <property type="match status" value="1"/>
</dbReference>
<accession>A0A8J2WUI3</accession>
<dbReference type="PROSITE" id="PS50330">
    <property type="entry name" value="UIM"/>
    <property type="match status" value="2"/>
</dbReference>
<proteinExistence type="predicted"/>
<gene>
    <name evidence="3" type="ORF">PECAL_2P08330</name>
</gene>
<feature type="region of interest" description="Disordered" evidence="1">
    <location>
        <begin position="1364"/>
        <end position="1383"/>
    </location>
</feature>
<dbReference type="Pfam" id="PF01424">
    <property type="entry name" value="R3H"/>
    <property type="match status" value="1"/>
</dbReference>
<feature type="compositionally biased region" description="Polar residues" evidence="1">
    <location>
        <begin position="1107"/>
        <end position="1117"/>
    </location>
</feature>
<sequence length="1627" mass="176505">MPSQRQKALRAQIQREAAARRAEACHAEALKKEAVKAKEEAARQEAEARTTPQRTGGAFANDTPAPLPPRPPQPASRHPALRRTNPRNVDTEELLRDARDEGEPTPEVVDDVRAPLALRRALQPPIKPWVGADGCLMAVWECRQSGVFSAPIAVCSSCGYCRPASGLDEPFDNGAHLFADGLVANEQQVTMFDCRRCLRQGITSRPFAIGGAGRRTAQEIEVWQPPPIEPTEEQQLEMKKWRQLKYDVNDKDYQKGLEESKITAAAERFVRRDQNRMLLGAHGVRVLEACILDDTCKKRLAAFRRAAAAELPFPFTFQTEAVVSENTPLPNAVAVENVLRAFETDVVAILARAWNREGSGRLEAEKAAIELAEPLRTLRAELCAQRRGNKTDADALNDFRRAVREALREAQKFRKDWERTVGRREHELLSGGVDASVAARWPVPHYRAAFSRDPMAHELRLVPTSLKLASEYKRATHRNLRHSDRWANVQFGFKDVDVVERLVTDDGELAPIRCCGRVYCYVYDKGPKPVATFLAPLPDDSDPAFRSVPALIASLGDFEGVPDAKRGKYIGNSFSTTLPTSRLKRHEVEVAPDIYHDGHNFSDGCGLISPALARDAARRARHDESDGGGAMQVRFGGSKGMLVVDPRMGPTVRRVLLSPSMVKAPSGDLRLEVKEFASIKKEGNMLFLQVLVCLEHLLGDAAHLLHELLRVFIRKTLMWTPVDVDGSGGGYSGDATGEQLARLSTALKALQVVDESLELEGDDEEDLVDLRLRGPLGVDGKPEEASVLKAIRAALTLAKNKMSIPCDHLWLAFCVCDRWVGLKEGECLVAGGEYRGKLLVWRSPCTHPGDVRKLTAVAPPAGLDCRSLRNLLVLSAEGPRPVADMMAGGDYDGDKIYCLVAEGTAREIVLRVNPVEPATYAARDDRGDDALQAAAAANAARVAEVAFSPRATEARSSDLHGPISSLRLILEAGPIVAESAFAWKVLADHYGAASKEAVAMGSVAARALDLRATGELEALGRDLAKAKNPLRRGLVCPAWAATGKVPPWMKIGTGKNLVLAGIWHQLQVTEDTVEKRMKQLAVRDEASRRAASAAVEKQLKAVKEYSKCTSVPQPETSRSPEREGRVLDDLAAAKRKVDVFAGGLKHAAAQLWSDELLTWARKDPRRVKRLEKELGAFVADSRRTAHSLRPMRRAERRKAHAVCEVYGVGTRSYDRSPERHIRILREPGAPAPSLPDVLLSEAAALPAVSVLPEPGASDRATGAADRAPAPEIDERRAVDDVSAEAGDAAAAEEAAALQRALDESKARADEDAAAEAAERRSAELIVATMEARDEAEVKLADAVARQREAEDLARATALSARDIYGHEERKGGDSDTDYSDDEDDEAAPLAMLQPGPMAWTIGGGALTYAARAVEDRHAGVVFSTEDVDLERALAASLAETSAKDDELERALAASRAESCRHGDDEEQLRAVLALSAREASAPAVADEPDEVIDDAVVAASLQAVEADAERRRLAIDEEVARAYAALGVARPLPPPAAAAPAAATRDDAAIALVGGAPAGYALVARFLSQLERPHLFTKFLSQNVDDEVLPSLNESDLDDMAIPSDSDAARAILGGIRDAEFIAGLRV</sequence>
<dbReference type="Gene3D" id="3.30.1370.50">
    <property type="entry name" value="R3H-like domain"/>
    <property type="match status" value="1"/>
</dbReference>
<organism evidence="3 4">
    <name type="scientific">Pelagomonas calceolata</name>
    <dbReference type="NCBI Taxonomy" id="35677"/>
    <lineage>
        <taxon>Eukaryota</taxon>
        <taxon>Sar</taxon>
        <taxon>Stramenopiles</taxon>
        <taxon>Ochrophyta</taxon>
        <taxon>Pelagophyceae</taxon>
        <taxon>Pelagomonadales</taxon>
        <taxon>Pelagomonadaceae</taxon>
        <taxon>Pelagomonas</taxon>
    </lineage>
</organism>
<evidence type="ECO:0000313" key="4">
    <source>
        <dbReference type="Proteomes" id="UP000789595"/>
    </source>
</evidence>
<dbReference type="GO" id="GO:0003723">
    <property type="term" value="F:RNA binding"/>
    <property type="evidence" value="ECO:0007669"/>
    <property type="project" value="UniProtKB-KW"/>
</dbReference>
<feature type="compositionally biased region" description="Acidic residues" evidence="1">
    <location>
        <begin position="1374"/>
        <end position="1383"/>
    </location>
</feature>
<dbReference type="InterPro" id="IPR003903">
    <property type="entry name" value="UIM_dom"/>
</dbReference>
<reference evidence="3" key="1">
    <citation type="submission" date="2021-11" db="EMBL/GenBank/DDBJ databases">
        <authorList>
            <consortium name="Genoscope - CEA"/>
            <person name="William W."/>
        </authorList>
    </citation>
    <scope>NUCLEOTIDE SEQUENCE</scope>
</reference>
<evidence type="ECO:0000259" key="2">
    <source>
        <dbReference type="PROSITE" id="PS51061"/>
    </source>
</evidence>
<dbReference type="InterPro" id="IPR057596">
    <property type="entry name" value="RDRP_core"/>
</dbReference>
<feature type="compositionally biased region" description="Basic and acidic residues" evidence="1">
    <location>
        <begin position="1364"/>
        <end position="1373"/>
    </location>
</feature>
<feature type="compositionally biased region" description="Basic and acidic residues" evidence="1">
    <location>
        <begin position="17"/>
        <end position="48"/>
    </location>
</feature>
<feature type="region of interest" description="Disordered" evidence="1">
    <location>
        <begin position="1"/>
        <end position="108"/>
    </location>
</feature>
<protein>
    <recommendedName>
        <fullName evidence="2">R3H domain-containing protein</fullName>
    </recommendedName>
</protein>
<dbReference type="SMART" id="SM00393">
    <property type="entry name" value="R3H"/>
    <property type="match status" value="1"/>
</dbReference>
<dbReference type="CDD" id="cd09487">
    <property type="entry name" value="SAM_superfamily"/>
    <property type="match status" value="1"/>
</dbReference>